<keyword evidence="1 2" id="KW-0732">Signal</keyword>
<dbReference type="Proteomes" id="UP001055286">
    <property type="component" value="Unassembled WGS sequence"/>
</dbReference>
<proteinExistence type="predicted"/>
<evidence type="ECO:0000313" key="5">
    <source>
        <dbReference type="Proteomes" id="UP001055286"/>
    </source>
</evidence>
<reference evidence="4" key="2">
    <citation type="submission" date="2021-08" db="EMBL/GenBank/DDBJ databases">
        <authorList>
            <person name="Tani A."/>
            <person name="Ola A."/>
            <person name="Ogura Y."/>
            <person name="Katsura K."/>
            <person name="Hayashi T."/>
        </authorList>
    </citation>
    <scope>NUCLEOTIDE SEQUENCE</scope>
    <source>
        <strain evidence="4">JCM 32048</strain>
    </source>
</reference>
<dbReference type="EMBL" id="BPQJ01000009">
    <property type="protein sequence ID" value="GJD62241.1"/>
    <property type="molecule type" value="Genomic_DNA"/>
</dbReference>
<feature type="chain" id="PRO_5041241651" description="Solute-binding protein family 3/N-terminal domain-containing protein" evidence="2">
    <location>
        <begin position="29"/>
        <end position="294"/>
    </location>
</feature>
<evidence type="ECO:0000259" key="3">
    <source>
        <dbReference type="SMART" id="SM00062"/>
    </source>
</evidence>
<evidence type="ECO:0000256" key="2">
    <source>
        <dbReference type="SAM" id="SignalP"/>
    </source>
</evidence>
<accession>A0AA37HB61</accession>
<dbReference type="AlphaFoldDB" id="A0AA37HB61"/>
<organism evidence="4 5">
    <name type="scientific">Methylobacterium frigidaeris</name>
    <dbReference type="NCBI Taxonomy" id="2038277"/>
    <lineage>
        <taxon>Bacteria</taxon>
        <taxon>Pseudomonadati</taxon>
        <taxon>Pseudomonadota</taxon>
        <taxon>Alphaproteobacteria</taxon>
        <taxon>Hyphomicrobiales</taxon>
        <taxon>Methylobacteriaceae</taxon>
        <taxon>Methylobacterium</taxon>
    </lineage>
</organism>
<evidence type="ECO:0000256" key="1">
    <source>
        <dbReference type="ARBA" id="ARBA00022729"/>
    </source>
</evidence>
<dbReference type="SMART" id="SM00062">
    <property type="entry name" value="PBPb"/>
    <property type="match status" value="1"/>
</dbReference>
<sequence>MPGRLMARVPLTATLLTAGLVLAVPARAQSLPDLVTPDVLRVCADPGNMPASERQGDGFENRIAAIIADELKVKLRYYWLTQGPGFVRNTLGTGLCDVIIGSAFGSELVQHTNPYYRSAYVLVSRHGTFDGLTGLDDPRLKGKAIGVIVGTPPVDRMGVVGLVPTMKPYPPYQFDPARKHQTVSAEIVADVASGKLDAAVLWGPAAGWLAKEAGKEGGKETGSLDVVPLLREPDRPPLAYRIAMGVRHGENEWKRILNTALRKRRAEIEAVLRDYAVPLLDEEENRLMPADPKP</sequence>
<protein>
    <recommendedName>
        <fullName evidence="3">Solute-binding protein family 3/N-terminal domain-containing protein</fullName>
    </recommendedName>
</protein>
<gene>
    <name evidence="4" type="ORF">MPEAHAMD_2394</name>
</gene>
<dbReference type="NCBIfam" id="TIGR03871">
    <property type="entry name" value="ABC_peri_MoxJ_2"/>
    <property type="match status" value="1"/>
</dbReference>
<name>A0AA37HB61_9HYPH</name>
<evidence type="ECO:0000313" key="4">
    <source>
        <dbReference type="EMBL" id="GJD62241.1"/>
    </source>
</evidence>
<dbReference type="PANTHER" id="PTHR35936">
    <property type="entry name" value="MEMBRANE-BOUND LYTIC MUREIN TRANSGLYCOSYLASE F"/>
    <property type="match status" value="1"/>
</dbReference>
<dbReference type="PANTHER" id="PTHR35936:SF17">
    <property type="entry name" value="ARGININE-BINDING EXTRACELLULAR PROTEIN ARTP"/>
    <property type="match status" value="1"/>
</dbReference>
<comment type="caution">
    <text evidence="4">The sequence shown here is derived from an EMBL/GenBank/DDBJ whole genome shotgun (WGS) entry which is preliminary data.</text>
</comment>
<keyword evidence="5" id="KW-1185">Reference proteome</keyword>
<feature type="domain" description="Solute-binding protein family 3/N-terminal" evidence="3">
    <location>
        <begin position="39"/>
        <end position="278"/>
    </location>
</feature>
<dbReference type="Gene3D" id="3.40.190.10">
    <property type="entry name" value="Periplasmic binding protein-like II"/>
    <property type="match status" value="2"/>
</dbReference>
<dbReference type="InterPro" id="IPR022448">
    <property type="entry name" value="Quinoprotein_dehydrogenase"/>
</dbReference>
<feature type="signal peptide" evidence="2">
    <location>
        <begin position="1"/>
        <end position="28"/>
    </location>
</feature>
<dbReference type="SUPFAM" id="SSF53850">
    <property type="entry name" value="Periplasmic binding protein-like II"/>
    <property type="match status" value="1"/>
</dbReference>
<reference evidence="4" key="1">
    <citation type="journal article" date="2016" name="Front. Microbiol.">
        <title>Genome Sequence of the Piezophilic, Mesophilic Sulfate-Reducing Bacterium Desulfovibrio indicus J2T.</title>
        <authorList>
            <person name="Cao J."/>
            <person name="Maignien L."/>
            <person name="Shao Z."/>
            <person name="Alain K."/>
            <person name="Jebbar M."/>
        </authorList>
    </citation>
    <scope>NUCLEOTIDE SEQUENCE</scope>
    <source>
        <strain evidence="4">JCM 32048</strain>
    </source>
</reference>
<dbReference type="InterPro" id="IPR001638">
    <property type="entry name" value="Solute-binding_3/MltF_N"/>
</dbReference>